<dbReference type="Pfam" id="PF22904">
    <property type="entry name" value="NOMO1-like_2nd"/>
    <property type="match status" value="1"/>
</dbReference>
<reference evidence="4" key="1">
    <citation type="journal article" date="2009" name="J. Bacteriol.">
        <title>Complete genome sequence of Erythrobacter litoralis HTCC2594.</title>
        <authorList>
            <person name="Oh H.M."/>
            <person name="Giovannoni S.J."/>
            <person name="Ferriera S."/>
            <person name="Johnson J."/>
            <person name="Cho J.C."/>
        </authorList>
    </citation>
    <scope>NUCLEOTIDE SEQUENCE [LARGE SCALE GENOMIC DNA]</scope>
    <source>
        <strain evidence="4">HTCC2594</strain>
    </source>
</reference>
<dbReference type="STRING" id="314225.ELI_10110"/>
<feature type="domain" description="NOMO second beta-sandwich" evidence="2">
    <location>
        <begin position="1082"/>
        <end position="1137"/>
    </location>
</feature>
<organism evidence="3 4">
    <name type="scientific">Erythrobacter litoralis (strain HTCC2594)</name>
    <dbReference type="NCBI Taxonomy" id="314225"/>
    <lineage>
        <taxon>Bacteria</taxon>
        <taxon>Pseudomonadati</taxon>
        <taxon>Pseudomonadota</taxon>
        <taxon>Alphaproteobacteria</taxon>
        <taxon>Sphingomonadales</taxon>
        <taxon>Erythrobacteraceae</taxon>
        <taxon>Erythrobacter/Porphyrobacter group</taxon>
        <taxon>Erythrobacter</taxon>
    </lineage>
</organism>
<evidence type="ECO:0000313" key="4">
    <source>
        <dbReference type="Proteomes" id="UP000008808"/>
    </source>
</evidence>
<dbReference type="EMBL" id="CP000157">
    <property type="protein sequence ID" value="ABC64114.1"/>
    <property type="molecule type" value="Genomic_DNA"/>
</dbReference>
<feature type="region of interest" description="Disordered" evidence="1">
    <location>
        <begin position="1"/>
        <end position="58"/>
    </location>
</feature>
<dbReference type="Proteomes" id="UP000008808">
    <property type="component" value="Chromosome"/>
</dbReference>
<dbReference type="SUPFAM" id="SSF49478">
    <property type="entry name" value="Cna protein B-type domain"/>
    <property type="match status" value="1"/>
</dbReference>
<keyword evidence="4" id="KW-1185">Reference proteome</keyword>
<evidence type="ECO:0000313" key="3">
    <source>
        <dbReference type="EMBL" id="ABC64114.1"/>
    </source>
</evidence>
<feature type="compositionally biased region" description="Low complexity" evidence="1">
    <location>
        <begin position="192"/>
        <end position="208"/>
    </location>
</feature>
<feature type="region of interest" description="Disordered" evidence="1">
    <location>
        <begin position="83"/>
        <end position="230"/>
    </location>
</feature>
<feature type="region of interest" description="Disordered" evidence="1">
    <location>
        <begin position="242"/>
        <end position="268"/>
    </location>
</feature>
<sequence length="1174" mass="124270">MPIIGAGAAAQDPANTTEIALASSSGKTSGLQPAPRAASPDKEIVASSPETTRQRASDPDLVALYLEANRASLPHLTAADFATDGIPASSDASTPVRTATAEDAKARPQLLAVSEPIPSDGSKRVERKAEPDPAPVTAAGPPKVAEPEEPAESKELPVQAPSPRVAETGAPEAASGPSNQPNTARRSIAVRAGEGAATEADGDPGAAPETTRDRQSAAGPSVAAAIPERPPQTAMVSLAVPRPPTQIPAPANDEGLSAQSPPPSAAAPEVAAAIPQQRLRTTLGLPGTGDAAGEQTALMQSRSLDTDVSAESPIFSYQDELILEVQVKGSDGSDAIIAYGTQQGIYLPLGTLVRILDLAVRISDGGRYAFGWVLREDRVLGIDLRQNILTWEGEERPIGPAFAVAFEDEMYLRAEDLARFIPVKIRTDLRSQAVLVETLEKFPFQERAERERNRARLAGGVAAPMEEWPRVTTPYLPASIPSADVELRAVSDSTRGERLEGDLLLGGDLAFLTAQGFFSADTRDGLVSSLVELGRRDPDGALLGPLQATEFALGDVSNPAMPLGLRSVAGRGFSVTNAPLELVSAFDRIDLRGVLQDGYEVELYRNDILVGSTADRVNGRYEFLQVPVDFGLNVFRLVFYGPQGQRYEEVRSLSVGDGRLSKGQVVYRVGAVQKDQNLLGVRDPQFIPPTDFGDWRAVAEVGYGISSSLTGVISGASYQNGADDRWTATAGLRSGIGRFALRGDVAAADGGAYAFSGGIGGQLGRSAFTLTHVEYSGPFRDETRTANIGFLDRATELDVNTGIVIGNDVSGLNIPITARLRHFEFASGRKQSSASVRASTRIPGALVSNTFEYVRTSGPGFNAFSQLVGNFDLATFGRSKTRARASLAYSLVPDLDILSASVDVDHRIDDRMAVSGSLGYVFGSRSTSVSASVRRDFDRFSLSLDGNYAFDTKAHAVGLRLGLSFGRDPITGRFFTSRESLAGSGTASIRAFRDLDADGVYGPKDEPMPEIGFAAFNSTASTDTDGVARLRGLGNGRPVSVRIDEGTLPDITLATTQPGVEIVPRAGRIQQIDVPIVEMSEVEGTVTIAQGGKQRSVSGVRLLLKDSEGQTAASAKSEVDGYYFFERVLPGNYSVALDAGQARRLGICFAQDYEITVEEQGSVVVEDLTVAPCD</sequence>
<dbReference type="HOGENOM" id="CLU_007277_0_0_5"/>
<dbReference type="eggNOG" id="COG3188">
    <property type="taxonomic scope" value="Bacteria"/>
</dbReference>
<feature type="compositionally biased region" description="Polar residues" evidence="1">
    <location>
        <begin position="13"/>
        <end position="31"/>
    </location>
</feature>
<evidence type="ECO:0000256" key="1">
    <source>
        <dbReference type="SAM" id="MobiDB-lite"/>
    </source>
</evidence>
<accession>Q2N877</accession>
<dbReference type="InterPro" id="IPR055074">
    <property type="entry name" value="NOMO1-3_2nd"/>
</dbReference>
<evidence type="ECO:0000259" key="2">
    <source>
        <dbReference type="Pfam" id="PF22904"/>
    </source>
</evidence>
<gene>
    <name evidence="3" type="ordered locus">ELI_10110</name>
</gene>
<protein>
    <recommendedName>
        <fullName evidence="2">NOMO second beta-sandwich domain-containing protein</fullName>
    </recommendedName>
</protein>
<dbReference type="KEGG" id="eli:ELI_10110"/>
<proteinExistence type="predicted"/>
<feature type="compositionally biased region" description="Polar residues" evidence="1">
    <location>
        <begin position="176"/>
        <end position="185"/>
    </location>
</feature>
<name>Q2N877_ERYLH</name>
<dbReference type="eggNOG" id="COG3266">
    <property type="taxonomic scope" value="Bacteria"/>
</dbReference>
<feature type="compositionally biased region" description="Basic and acidic residues" evidence="1">
    <location>
        <begin position="121"/>
        <end position="131"/>
    </location>
</feature>
<dbReference type="AlphaFoldDB" id="Q2N877"/>